<dbReference type="Proteomes" id="UP001515500">
    <property type="component" value="Chromosome 11"/>
</dbReference>
<evidence type="ECO:0000313" key="2">
    <source>
        <dbReference type="RefSeq" id="XP_039134311.1"/>
    </source>
</evidence>
<gene>
    <name evidence="2" type="primary">LOC120271698</name>
</gene>
<dbReference type="GO" id="GO:0048367">
    <property type="term" value="P:shoot system development"/>
    <property type="evidence" value="ECO:0007669"/>
    <property type="project" value="InterPro"/>
</dbReference>
<organism evidence="1 2">
    <name type="scientific">Dioscorea cayennensis subsp. rotundata</name>
    <name type="common">White Guinea yam</name>
    <name type="synonym">Dioscorea rotundata</name>
    <dbReference type="NCBI Taxonomy" id="55577"/>
    <lineage>
        <taxon>Eukaryota</taxon>
        <taxon>Viridiplantae</taxon>
        <taxon>Streptophyta</taxon>
        <taxon>Embryophyta</taxon>
        <taxon>Tracheophyta</taxon>
        <taxon>Spermatophyta</taxon>
        <taxon>Magnoliopsida</taxon>
        <taxon>Liliopsida</taxon>
        <taxon>Dioscoreales</taxon>
        <taxon>Dioscoreaceae</taxon>
        <taxon>Dioscorea</taxon>
    </lineage>
</organism>
<dbReference type="PANTHER" id="PTHR33070:SF120">
    <property type="entry name" value="EXPRESSED PROTEIN"/>
    <property type="match status" value="1"/>
</dbReference>
<dbReference type="RefSeq" id="XP_039134311.1">
    <property type="nucleotide sequence ID" value="XM_039278377.1"/>
</dbReference>
<sequence length="208" mass="23166">MAGQGFHARSNSLPARSHPMIATAEEELNKLKACAMVSPKMICKSLSSLGVFYDCIEGLLHLPGNQQVLSHSQEKKWVEEELDASLRLVELCDIIRDTLTVTKEHAQELEIVLRRKRNMNTGNKPQLVHIQSAKKTDKSIKSCLKALKKIDGNDSDRSTVCKMLNEAREVTIYLLQSVASSLSPSSAQKTSKWSVVSKALHKKKILMV</sequence>
<dbReference type="PANTHER" id="PTHR33070">
    <property type="entry name" value="OS06G0725500 PROTEIN"/>
    <property type="match status" value="1"/>
</dbReference>
<dbReference type="InterPro" id="IPR004320">
    <property type="entry name" value="BPS1_pln"/>
</dbReference>
<proteinExistence type="predicted"/>
<evidence type="ECO:0000313" key="1">
    <source>
        <dbReference type="Proteomes" id="UP001515500"/>
    </source>
</evidence>
<dbReference type="GeneID" id="120271698"/>
<dbReference type="Pfam" id="PF03087">
    <property type="entry name" value="BPS1"/>
    <property type="match status" value="1"/>
</dbReference>
<accession>A0AB40C676</accession>
<keyword evidence="1" id="KW-1185">Reference proteome</keyword>
<protein>
    <submittedName>
        <fullName evidence="2">Uncharacterized protein LOC120271698</fullName>
    </submittedName>
</protein>
<name>A0AB40C676_DIOCR</name>
<reference evidence="2" key="1">
    <citation type="submission" date="2025-08" db="UniProtKB">
        <authorList>
            <consortium name="RefSeq"/>
        </authorList>
    </citation>
    <scope>IDENTIFICATION</scope>
</reference>
<dbReference type="AlphaFoldDB" id="A0AB40C676"/>
<dbReference type="GO" id="GO:0048364">
    <property type="term" value="P:root development"/>
    <property type="evidence" value="ECO:0007669"/>
    <property type="project" value="InterPro"/>
</dbReference>